<dbReference type="EMBL" id="JARKNE010000012">
    <property type="protein sequence ID" value="KAK5775743.1"/>
    <property type="molecule type" value="Genomic_DNA"/>
</dbReference>
<evidence type="ECO:0000313" key="2">
    <source>
        <dbReference type="EMBL" id="KAK5775743.1"/>
    </source>
</evidence>
<feature type="region of interest" description="Disordered" evidence="1">
    <location>
        <begin position="181"/>
        <end position="202"/>
    </location>
</feature>
<evidence type="ECO:0000313" key="3">
    <source>
        <dbReference type="Proteomes" id="UP001358586"/>
    </source>
</evidence>
<comment type="caution">
    <text evidence="2">The sequence shown here is derived from an EMBL/GenBank/DDBJ whole genome shotgun (WGS) entry which is preliminary data.</text>
</comment>
<proteinExistence type="predicted"/>
<feature type="compositionally biased region" description="Acidic residues" evidence="1">
    <location>
        <begin position="181"/>
        <end position="191"/>
    </location>
</feature>
<gene>
    <name evidence="2" type="ORF">PVK06_043681</name>
</gene>
<organism evidence="2 3">
    <name type="scientific">Gossypium arboreum</name>
    <name type="common">Tree cotton</name>
    <name type="synonym">Gossypium nanking</name>
    <dbReference type="NCBI Taxonomy" id="29729"/>
    <lineage>
        <taxon>Eukaryota</taxon>
        <taxon>Viridiplantae</taxon>
        <taxon>Streptophyta</taxon>
        <taxon>Embryophyta</taxon>
        <taxon>Tracheophyta</taxon>
        <taxon>Spermatophyta</taxon>
        <taxon>Magnoliopsida</taxon>
        <taxon>eudicotyledons</taxon>
        <taxon>Gunneridae</taxon>
        <taxon>Pentapetalae</taxon>
        <taxon>rosids</taxon>
        <taxon>malvids</taxon>
        <taxon>Malvales</taxon>
        <taxon>Malvaceae</taxon>
        <taxon>Malvoideae</taxon>
        <taxon>Gossypium</taxon>
    </lineage>
</organism>
<keyword evidence="3" id="KW-1185">Reference proteome</keyword>
<reference evidence="2 3" key="1">
    <citation type="submission" date="2023-03" db="EMBL/GenBank/DDBJ databases">
        <title>WGS of Gossypium arboreum.</title>
        <authorList>
            <person name="Yu D."/>
        </authorList>
    </citation>
    <scope>NUCLEOTIDE SEQUENCE [LARGE SCALE GENOMIC DNA]</scope>
    <source>
        <tissue evidence="2">Leaf</tissue>
    </source>
</reference>
<dbReference type="Proteomes" id="UP001358586">
    <property type="component" value="Chromosome 12"/>
</dbReference>
<evidence type="ECO:0000256" key="1">
    <source>
        <dbReference type="SAM" id="MobiDB-lite"/>
    </source>
</evidence>
<name>A0ABR0MPL0_GOSAR</name>
<protein>
    <submittedName>
        <fullName evidence="2">Uncharacterized protein</fullName>
    </submittedName>
</protein>
<sequence>MADAIRALLTTKPWGFFFEIIEPTYLELTMKLYSTFYLQVVMTNFDDPGTVQFRLGGLVRQLSVPEFEIALGLYTEEFMDDNELDTLHRHIHYSSSKFWKDIVPVSATYDPSCSKERSHLCWALCDSIGSVLWAPQHSGTIILPHSHPPDVPTGHLEHAHMRMIEKRRGTHPPQYRLIQSTEEEDPEDIPDDVPPRHEDPLSQPLPIHCPVHAVASYSDISEHLTQFEQQCFQRFDHIDTTLHQICQHLHISSPQPPREPSGDDDV</sequence>
<accession>A0ABR0MPL0</accession>